<sequence>MTRASKELGGDWSRIESLDASHFGGRDAAVACAAILHGAHAGAFSWRLSSQNLNPGDDCGALAFAARERFLIDTSLKSNDYPNVLIVDGGKAQLNAIKDFVPPSIRLLALVKGDRGSVEQRRNGEKLLCGRSGKLLARGDSIPRLVRLARDEAHSAALSTHRKLRQARLVSDDNSNDEDINFLKISKKKSPKSSKSLPLDTFELERLRRLLDRLAFGNVKEYVQPKVSSLLLKETAKNDAVVRAEIQSLRQEFIKNGASLQKETLSGTAYKLETPWQHATEPQRQAVDAILDRLDDPESAGIACLRGVTGCGKTFCMATIIANRGVPALVVAPNKVLAAQLYDELRKMFPTNLVSFFISYYDFYRPEFVNANKGAYKSKRSKINQDLDRLRHQATAALASGRQDVIIVASVSCIYGLGVPEHYYTHSICVGDDLLEVSDVLTHRLGFRQDDEQKSNISQVYPGRGQFRLSSDELLVTPADDSHILVYKIKFDEEQRVDSTYCVLRNNDSTDIQLLDNEIKLLPANHYATASSTEARERLCRDIERELGIRISELNKQGKYDAAERLTDRTHRDIDLIRRTGKCPGIENYSRHLVGSAPGEPPITLLDYFPVRHNTSRFIVILDESHLTLPQLGSCSAADRSRKAELVKNGYRLPSALDNRPLTYQEFWERIPAAVLVSATPGKHEAQLLQRCLSSRCQDIAADLVIRPTNIPDPNVLLRGTENQLHDAIKEAKRRAQRDECTIIVALSVAEAKAVAEKCAEAGLKSAALTGGLKPSERASILRNLHTGELDVVVGIQLLREGIDLPRCSLVLVLNADKEGFLRTDVALTQVIGRAARHIDGTAILYGDSITPAMQRAIDETNRRRSIQIAYNLRNNFSASPLATKTFSHGTSILDILIK</sequence>
<accession>A0A6S7ZQC5</accession>
<feature type="domain" description="Helicase C-terminal" evidence="5">
    <location>
        <begin position="724"/>
        <end position="888"/>
    </location>
</feature>
<dbReference type="SMART" id="SM00490">
    <property type="entry name" value="HELICc"/>
    <property type="match status" value="1"/>
</dbReference>
<dbReference type="PANTHER" id="PTHR24029:SF0">
    <property type="entry name" value="UVRABC SYSTEM PROTEIN B"/>
    <property type="match status" value="1"/>
</dbReference>
<evidence type="ECO:0000259" key="4">
    <source>
        <dbReference type="PROSITE" id="PS51192"/>
    </source>
</evidence>
<dbReference type="Pfam" id="PF00271">
    <property type="entry name" value="Helicase_C"/>
    <property type="match status" value="1"/>
</dbReference>
<keyword evidence="1" id="KW-0228">DNA excision</keyword>
<dbReference type="SMART" id="SM00487">
    <property type="entry name" value="DEXDc"/>
    <property type="match status" value="1"/>
</dbReference>
<dbReference type="PROSITE" id="PS51194">
    <property type="entry name" value="HELICASE_CTER"/>
    <property type="match status" value="1"/>
</dbReference>
<dbReference type="InterPro" id="IPR001650">
    <property type="entry name" value="Helicase_C-like"/>
</dbReference>
<dbReference type="InterPro" id="IPR038476">
    <property type="entry name" value="UvrC_RNase_H_dom_sf"/>
</dbReference>
<dbReference type="Pfam" id="PF08459">
    <property type="entry name" value="UvrC_RNaseH_dom"/>
    <property type="match status" value="1"/>
</dbReference>
<dbReference type="EMBL" id="HBIJ01001803">
    <property type="protein sequence ID" value="CAE0360552.1"/>
    <property type="molecule type" value="Transcribed_RNA"/>
</dbReference>
<dbReference type="Gene3D" id="3.30.420.340">
    <property type="entry name" value="UvrC, RNAse H endonuclease domain"/>
    <property type="match status" value="1"/>
</dbReference>
<evidence type="ECO:0000259" key="5">
    <source>
        <dbReference type="PROSITE" id="PS51194"/>
    </source>
</evidence>
<dbReference type="PANTHER" id="PTHR24029">
    <property type="entry name" value="UVRABC SYSTEM PROTEIN B"/>
    <property type="match status" value="1"/>
</dbReference>
<keyword evidence="2" id="KW-0234">DNA repair</keyword>
<keyword evidence="2" id="KW-0227">DNA damage</keyword>
<evidence type="ECO:0008006" key="8">
    <source>
        <dbReference type="Google" id="ProtNLM"/>
    </source>
</evidence>
<evidence type="ECO:0000313" key="7">
    <source>
        <dbReference type="EMBL" id="CAE0360553.1"/>
    </source>
</evidence>
<reference evidence="7" key="1">
    <citation type="submission" date="2021-01" db="EMBL/GenBank/DDBJ databases">
        <authorList>
            <person name="Corre E."/>
            <person name="Pelletier E."/>
            <person name="Niang G."/>
            <person name="Scheremetjew M."/>
            <person name="Finn R."/>
            <person name="Kale V."/>
            <person name="Holt S."/>
            <person name="Cochrane G."/>
            <person name="Meng A."/>
            <person name="Brown T."/>
            <person name="Cohen L."/>
        </authorList>
    </citation>
    <scope>NUCLEOTIDE SEQUENCE</scope>
    <source>
        <strain evidence="7">CCMP1510</strain>
    </source>
</reference>
<dbReference type="GO" id="GO:0005524">
    <property type="term" value="F:ATP binding"/>
    <property type="evidence" value="ECO:0007669"/>
    <property type="project" value="InterPro"/>
</dbReference>
<name>A0A6S7ZQC5_9STRA</name>
<dbReference type="GO" id="GO:0009381">
    <property type="term" value="F:excinuclease ABC activity"/>
    <property type="evidence" value="ECO:0007669"/>
    <property type="project" value="InterPro"/>
</dbReference>
<dbReference type="InterPro" id="IPR006935">
    <property type="entry name" value="Helicase/UvrB_N"/>
</dbReference>
<evidence type="ECO:0000256" key="2">
    <source>
        <dbReference type="ARBA" id="ARBA00022881"/>
    </source>
</evidence>
<dbReference type="GO" id="GO:0006289">
    <property type="term" value="P:nucleotide-excision repair"/>
    <property type="evidence" value="ECO:0007669"/>
    <property type="project" value="InterPro"/>
</dbReference>
<dbReference type="GO" id="GO:0003677">
    <property type="term" value="F:DNA binding"/>
    <property type="evidence" value="ECO:0007669"/>
    <property type="project" value="InterPro"/>
</dbReference>
<dbReference type="InterPro" id="IPR027417">
    <property type="entry name" value="P-loop_NTPase"/>
</dbReference>
<dbReference type="AlphaFoldDB" id="A0A6S7ZQC5"/>
<dbReference type="PROSITE" id="PS50165">
    <property type="entry name" value="UVRC"/>
    <property type="match status" value="1"/>
</dbReference>
<dbReference type="InterPro" id="IPR001162">
    <property type="entry name" value="UvrC_RNase_H_dom"/>
</dbReference>
<dbReference type="SUPFAM" id="SSF52540">
    <property type="entry name" value="P-loop containing nucleoside triphosphate hydrolases"/>
    <property type="match status" value="2"/>
</dbReference>
<dbReference type="Pfam" id="PF04851">
    <property type="entry name" value="ResIII"/>
    <property type="match status" value="1"/>
</dbReference>
<dbReference type="InterPro" id="IPR024759">
    <property type="entry name" value="UvrB_YAD/RRR_dom"/>
</dbReference>
<dbReference type="EMBL" id="HBIJ01001804">
    <property type="protein sequence ID" value="CAE0360553.1"/>
    <property type="molecule type" value="Transcribed_RNA"/>
</dbReference>
<feature type="domain" description="Helicase ATP-binding" evidence="4">
    <location>
        <begin position="294"/>
        <end position="447"/>
    </location>
</feature>
<organism evidence="7">
    <name type="scientific">Aureoumbra lagunensis</name>
    <dbReference type="NCBI Taxonomy" id="44058"/>
    <lineage>
        <taxon>Eukaryota</taxon>
        <taxon>Sar</taxon>
        <taxon>Stramenopiles</taxon>
        <taxon>Ochrophyta</taxon>
        <taxon>Pelagophyceae</taxon>
        <taxon>Pelagomonadales</taxon>
        <taxon>Aureoumbra</taxon>
    </lineage>
</organism>
<dbReference type="Gene3D" id="3.40.50.300">
    <property type="entry name" value="P-loop containing nucleotide triphosphate hydrolases"/>
    <property type="match status" value="3"/>
</dbReference>
<proteinExistence type="predicted"/>
<gene>
    <name evidence="6" type="ORF">ALAG00032_LOCUS1282</name>
    <name evidence="7" type="ORF">ALAG00032_LOCUS1283</name>
</gene>
<dbReference type="InterPro" id="IPR014001">
    <property type="entry name" value="Helicase_ATP-bd"/>
</dbReference>
<protein>
    <recommendedName>
        <fullName evidence="8">Helicase ATP-binding domain-containing protein</fullName>
    </recommendedName>
</protein>
<evidence type="ECO:0000259" key="3">
    <source>
        <dbReference type="PROSITE" id="PS50165"/>
    </source>
</evidence>
<dbReference type="GO" id="GO:0016887">
    <property type="term" value="F:ATP hydrolysis activity"/>
    <property type="evidence" value="ECO:0007669"/>
    <property type="project" value="InterPro"/>
</dbReference>
<dbReference type="Pfam" id="PF12344">
    <property type="entry name" value="UvrB"/>
    <property type="match status" value="1"/>
</dbReference>
<dbReference type="GO" id="GO:0009380">
    <property type="term" value="C:excinuclease repair complex"/>
    <property type="evidence" value="ECO:0007669"/>
    <property type="project" value="InterPro"/>
</dbReference>
<dbReference type="PROSITE" id="PS51192">
    <property type="entry name" value="HELICASE_ATP_BIND_1"/>
    <property type="match status" value="1"/>
</dbReference>
<keyword evidence="2" id="KW-0267">Excision nuclease</keyword>
<evidence type="ECO:0000313" key="6">
    <source>
        <dbReference type="EMBL" id="CAE0360552.1"/>
    </source>
</evidence>
<dbReference type="InterPro" id="IPR004807">
    <property type="entry name" value="UvrB"/>
</dbReference>
<evidence type="ECO:0000256" key="1">
    <source>
        <dbReference type="ARBA" id="ARBA00022769"/>
    </source>
</evidence>
<feature type="domain" description="UvrC family homology region profile" evidence="3">
    <location>
        <begin position="14"/>
        <end position="101"/>
    </location>
</feature>